<reference evidence="1 2" key="1">
    <citation type="journal article" date="2019" name="Environ. Microbiol.">
        <title>At the nexus of three kingdoms: the genome of the mycorrhizal fungus Gigaspora margarita provides insights into plant, endobacterial and fungal interactions.</title>
        <authorList>
            <person name="Venice F."/>
            <person name="Ghignone S."/>
            <person name="Salvioli di Fossalunga A."/>
            <person name="Amselem J."/>
            <person name="Novero M."/>
            <person name="Xianan X."/>
            <person name="Sedzielewska Toro K."/>
            <person name="Morin E."/>
            <person name="Lipzen A."/>
            <person name="Grigoriev I.V."/>
            <person name="Henrissat B."/>
            <person name="Martin F.M."/>
            <person name="Bonfante P."/>
        </authorList>
    </citation>
    <scope>NUCLEOTIDE SEQUENCE [LARGE SCALE GENOMIC DNA]</scope>
    <source>
        <strain evidence="1 2">BEG34</strain>
    </source>
</reference>
<gene>
    <name evidence="1" type="ORF">F8M41_008889</name>
</gene>
<name>A0A8H3X5W4_GIGMA</name>
<dbReference type="EMBL" id="WTPW01001947">
    <property type="protein sequence ID" value="KAF0405931.1"/>
    <property type="molecule type" value="Genomic_DNA"/>
</dbReference>
<comment type="caution">
    <text evidence="1">The sequence shown here is derived from an EMBL/GenBank/DDBJ whole genome shotgun (WGS) entry which is preliminary data.</text>
</comment>
<accession>A0A8H3X5W4</accession>
<organism evidence="1 2">
    <name type="scientific">Gigaspora margarita</name>
    <dbReference type="NCBI Taxonomy" id="4874"/>
    <lineage>
        <taxon>Eukaryota</taxon>
        <taxon>Fungi</taxon>
        <taxon>Fungi incertae sedis</taxon>
        <taxon>Mucoromycota</taxon>
        <taxon>Glomeromycotina</taxon>
        <taxon>Glomeromycetes</taxon>
        <taxon>Diversisporales</taxon>
        <taxon>Gigasporaceae</taxon>
        <taxon>Gigaspora</taxon>
    </lineage>
</organism>
<dbReference type="Proteomes" id="UP000439903">
    <property type="component" value="Unassembled WGS sequence"/>
</dbReference>
<keyword evidence="2" id="KW-1185">Reference proteome</keyword>
<evidence type="ECO:0000313" key="1">
    <source>
        <dbReference type="EMBL" id="KAF0405931.1"/>
    </source>
</evidence>
<dbReference type="AlphaFoldDB" id="A0A8H3X5W4"/>
<proteinExistence type="predicted"/>
<dbReference type="OrthoDB" id="2441902at2759"/>
<sequence>MDFIGNNLYTLGGIQVKHTSKAIFNDTALYGGHLKIPTPPKFPWNEKDIIILTNGLCISSCATLTQRLAEINVSTISVGGFPNRRFSFTSTSGGAIETTYNTQIFFKTI</sequence>
<evidence type="ECO:0000313" key="2">
    <source>
        <dbReference type="Proteomes" id="UP000439903"/>
    </source>
</evidence>
<protein>
    <submittedName>
        <fullName evidence="1">Peptidase s41 family protein</fullName>
    </submittedName>
</protein>